<name>A0A0E9QK92_ANGAN</name>
<dbReference type="AlphaFoldDB" id="A0A0E9QK92"/>
<evidence type="ECO:0000313" key="1">
    <source>
        <dbReference type="EMBL" id="JAH17209.1"/>
    </source>
</evidence>
<sequence>MSIVLLTHTSFVVYEFMEVGGFC</sequence>
<protein>
    <submittedName>
        <fullName evidence="1">Uncharacterized protein</fullName>
    </submittedName>
</protein>
<dbReference type="EMBL" id="GBXM01091368">
    <property type="protein sequence ID" value="JAH17209.1"/>
    <property type="molecule type" value="Transcribed_RNA"/>
</dbReference>
<reference evidence="1" key="1">
    <citation type="submission" date="2014-11" db="EMBL/GenBank/DDBJ databases">
        <authorList>
            <person name="Amaro Gonzalez C."/>
        </authorList>
    </citation>
    <scope>NUCLEOTIDE SEQUENCE</scope>
</reference>
<organism evidence="1">
    <name type="scientific">Anguilla anguilla</name>
    <name type="common">European freshwater eel</name>
    <name type="synonym">Muraena anguilla</name>
    <dbReference type="NCBI Taxonomy" id="7936"/>
    <lineage>
        <taxon>Eukaryota</taxon>
        <taxon>Metazoa</taxon>
        <taxon>Chordata</taxon>
        <taxon>Craniata</taxon>
        <taxon>Vertebrata</taxon>
        <taxon>Euteleostomi</taxon>
        <taxon>Actinopterygii</taxon>
        <taxon>Neopterygii</taxon>
        <taxon>Teleostei</taxon>
        <taxon>Anguilliformes</taxon>
        <taxon>Anguillidae</taxon>
        <taxon>Anguilla</taxon>
    </lineage>
</organism>
<reference evidence="1" key="2">
    <citation type="journal article" date="2015" name="Fish Shellfish Immunol.">
        <title>Early steps in the European eel (Anguilla anguilla)-Vibrio vulnificus interaction in the gills: Role of the RtxA13 toxin.</title>
        <authorList>
            <person name="Callol A."/>
            <person name="Pajuelo D."/>
            <person name="Ebbesson L."/>
            <person name="Teles M."/>
            <person name="MacKenzie S."/>
            <person name="Amaro C."/>
        </authorList>
    </citation>
    <scope>NUCLEOTIDE SEQUENCE</scope>
</reference>
<accession>A0A0E9QK92</accession>
<proteinExistence type="predicted"/>